<dbReference type="PANTHER" id="PTHR30344:SF1">
    <property type="entry name" value="6-PHOSPHOGLUCONOLACTONASE"/>
    <property type="match status" value="1"/>
</dbReference>
<sequence length="400" mass="43072">MIRLRCLWNSALPRHRFHSSTLIGSGLSARSLLRMKSWLPILWVTCLTFITSLSPSFAGSTVLYVSEAGDKRIAVYSLDQATGELTRKGDTTLPGSPGSLAISADRRHLYAAVRSERQLATLPVDPTTGQLGEPVITPPGINPVYVHIDKTGSWVLTASYGEGAAAISRIQDGIIVGAPVVTLETGKKAHSIQTDPSNRFAFVPHAGELNKVEQLRFDPVTGKFESNTPPYLPGGPGHGPRHMQFHPNGRWVYLVNEQGKSVTHCDFDPDKGTLTQRQTVPTVPPDWDQTQGSCADIHVSADGRFVYASTRGHDSLATYSVHQETGELSSLGQTPTEKTPRSFCLVPGPAGSGESYVVSAGEGSDALIVFKRDIATGKLTPLKTYPCGKGPAWVMAVVFE</sequence>
<dbReference type="GO" id="GO:0005829">
    <property type="term" value="C:cytosol"/>
    <property type="evidence" value="ECO:0007669"/>
    <property type="project" value="TreeGrafter"/>
</dbReference>
<dbReference type="Pfam" id="PF10282">
    <property type="entry name" value="Lactonase"/>
    <property type="match status" value="1"/>
</dbReference>
<reference evidence="3 4" key="1">
    <citation type="submission" date="2019-05" db="EMBL/GenBank/DDBJ databases">
        <title>Verrucobacter flavum gen. nov., sp. nov. a new member of the family Verrucomicrobiaceae.</title>
        <authorList>
            <person name="Szuroczki S."/>
            <person name="Abbaszade G."/>
            <person name="Szabo A."/>
            <person name="Felfoldi T."/>
            <person name="Schumann P."/>
            <person name="Boka K."/>
            <person name="Keki Z."/>
            <person name="Toumi M."/>
            <person name="Toth E."/>
        </authorList>
    </citation>
    <scope>NUCLEOTIDE SEQUENCE [LARGE SCALE GENOMIC DNA]</scope>
    <source>
        <strain evidence="3 4">MG-N-17</strain>
    </source>
</reference>
<evidence type="ECO:0000313" key="3">
    <source>
        <dbReference type="EMBL" id="TLD69234.1"/>
    </source>
</evidence>
<dbReference type="GO" id="GO:0006006">
    <property type="term" value="P:glucose metabolic process"/>
    <property type="evidence" value="ECO:0007669"/>
    <property type="project" value="UniProtKB-KW"/>
</dbReference>
<protein>
    <submittedName>
        <fullName evidence="3">Lactonase family protein</fullName>
    </submittedName>
</protein>
<name>A0A5R8KAB0_9BACT</name>
<gene>
    <name evidence="3" type="ORF">FEM03_19240</name>
</gene>
<dbReference type="OrthoDB" id="9790815at2"/>
<dbReference type="GO" id="GO:0017057">
    <property type="term" value="F:6-phosphogluconolactonase activity"/>
    <property type="evidence" value="ECO:0007669"/>
    <property type="project" value="TreeGrafter"/>
</dbReference>
<keyword evidence="2" id="KW-0313">Glucose metabolism</keyword>
<comment type="caution">
    <text evidence="3">The sequence shown here is derived from an EMBL/GenBank/DDBJ whole genome shotgun (WGS) entry which is preliminary data.</text>
</comment>
<comment type="similarity">
    <text evidence="1">Belongs to the cycloisomerase 2 family.</text>
</comment>
<dbReference type="EMBL" id="VAUV01000015">
    <property type="protein sequence ID" value="TLD69234.1"/>
    <property type="molecule type" value="Genomic_DNA"/>
</dbReference>
<proteinExistence type="inferred from homology"/>
<accession>A0A5R8KAB0</accession>
<evidence type="ECO:0000256" key="1">
    <source>
        <dbReference type="ARBA" id="ARBA00005564"/>
    </source>
</evidence>
<dbReference type="AlphaFoldDB" id="A0A5R8KAB0"/>
<evidence type="ECO:0000313" key="4">
    <source>
        <dbReference type="Proteomes" id="UP000306196"/>
    </source>
</evidence>
<dbReference type="InterPro" id="IPR019405">
    <property type="entry name" value="Lactonase_7-beta_prop"/>
</dbReference>
<dbReference type="SUPFAM" id="SSF75011">
    <property type="entry name" value="3-carboxy-cis,cis-mucoante lactonizing enzyme"/>
    <property type="match status" value="1"/>
</dbReference>
<dbReference type="PANTHER" id="PTHR30344">
    <property type="entry name" value="6-PHOSPHOGLUCONOLACTONASE-RELATED"/>
    <property type="match status" value="1"/>
</dbReference>
<organism evidence="3 4">
    <name type="scientific">Phragmitibacter flavus</name>
    <dbReference type="NCBI Taxonomy" id="2576071"/>
    <lineage>
        <taxon>Bacteria</taxon>
        <taxon>Pseudomonadati</taxon>
        <taxon>Verrucomicrobiota</taxon>
        <taxon>Verrucomicrobiia</taxon>
        <taxon>Verrucomicrobiales</taxon>
        <taxon>Verrucomicrobiaceae</taxon>
        <taxon>Phragmitibacter</taxon>
    </lineage>
</organism>
<dbReference type="InterPro" id="IPR015943">
    <property type="entry name" value="WD40/YVTN_repeat-like_dom_sf"/>
</dbReference>
<keyword evidence="4" id="KW-1185">Reference proteome</keyword>
<evidence type="ECO:0000256" key="2">
    <source>
        <dbReference type="ARBA" id="ARBA00022526"/>
    </source>
</evidence>
<dbReference type="Proteomes" id="UP000306196">
    <property type="component" value="Unassembled WGS sequence"/>
</dbReference>
<dbReference type="InterPro" id="IPR050282">
    <property type="entry name" value="Cycloisomerase_2"/>
</dbReference>
<keyword evidence="2" id="KW-0119">Carbohydrate metabolism</keyword>
<dbReference type="Gene3D" id="2.130.10.10">
    <property type="entry name" value="YVTN repeat-like/Quinoprotein amine dehydrogenase"/>
    <property type="match status" value="1"/>
</dbReference>